<evidence type="ECO:0000313" key="7">
    <source>
        <dbReference type="EMBL" id="KAL2347425.1"/>
    </source>
</evidence>
<keyword evidence="4 6" id="KW-1133">Transmembrane helix</keyword>
<dbReference type="CDD" id="cd13132">
    <property type="entry name" value="MATE_eukaryotic"/>
    <property type="match status" value="1"/>
</dbReference>
<evidence type="ECO:0000256" key="6">
    <source>
        <dbReference type="RuleBase" id="RU004914"/>
    </source>
</evidence>
<sequence>MPGKEVSPLGEALLEEAHPLTDEIEHDQGLRQRIWIESKKLWHIVGPAIFSRIASYSMLVITQAFAGHLGDLELAAISIANNVIVGFDFGLLLGMASALETLCGQAYGAKKYYMLGVYMQRSWIVLFICCVLLVPLYLFATPVLKVLGQTDELAELSGAVSIWMLPLHFSFAFQFPLQRFLQCQLKTAPIAWVSLFAFLVHVFVSWLFVFKLQFGVFGAAATINFSWWVLALGLLGYTVCGGCPHTWCGFSVEAFSGLWEFLKLSAASGVMLCLENWYYKILILMTGNLENAEIAVDALSICMTINSLELMIPLAFFAATGVRVANELGAGNGKGAKFATAVSVVTSIIIGLFFWMLILILHDKFGYIFSNSKLVLDEVNNLSFLLAFTILLNSVQPVLSGVAVGSGWQSYVAYINLGCYYIIGVPLGFLMGWTFNQGVMGIWAGMIFGGTATQTLILSLITIRCDWDREAEKATLHLTKWADPKPELS</sequence>
<feature type="transmembrane region" description="Helical" evidence="6">
    <location>
        <begin position="411"/>
        <end position="435"/>
    </location>
</feature>
<feature type="transmembrane region" description="Helical" evidence="6">
    <location>
        <begin position="441"/>
        <end position="463"/>
    </location>
</feature>
<dbReference type="Proteomes" id="UP001603857">
    <property type="component" value="Unassembled WGS sequence"/>
</dbReference>
<feature type="transmembrane region" description="Helical" evidence="6">
    <location>
        <begin position="189"/>
        <end position="210"/>
    </location>
</feature>
<keyword evidence="8" id="KW-1185">Reference proteome</keyword>
<evidence type="ECO:0000256" key="1">
    <source>
        <dbReference type="ARBA" id="ARBA00004141"/>
    </source>
</evidence>
<evidence type="ECO:0000256" key="5">
    <source>
        <dbReference type="ARBA" id="ARBA00023136"/>
    </source>
</evidence>
<reference evidence="7 8" key="1">
    <citation type="submission" date="2024-08" db="EMBL/GenBank/DDBJ databases">
        <title>Insights into the chromosomal genome structure of Flemingia macrophylla.</title>
        <authorList>
            <person name="Ding Y."/>
            <person name="Zhao Y."/>
            <person name="Bi W."/>
            <person name="Wu M."/>
            <person name="Zhao G."/>
            <person name="Gong Y."/>
            <person name="Li W."/>
            <person name="Zhang P."/>
        </authorList>
    </citation>
    <scope>NUCLEOTIDE SEQUENCE [LARGE SCALE GENOMIC DNA]</scope>
    <source>
        <strain evidence="7">DYQJB</strain>
        <tissue evidence="7">Leaf</tissue>
    </source>
</reference>
<feature type="transmembrane region" description="Helical" evidence="6">
    <location>
        <begin position="74"/>
        <end position="102"/>
    </location>
</feature>
<dbReference type="GO" id="GO:0016020">
    <property type="term" value="C:membrane"/>
    <property type="evidence" value="ECO:0007669"/>
    <property type="project" value="UniProtKB-SubCell"/>
</dbReference>
<gene>
    <name evidence="7" type="ORF">Fmac_001425</name>
</gene>
<proteinExistence type="inferred from homology"/>
<comment type="subcellular location">
    <subcellularLocation>
        <location evidence="1">Membrane</location>
        <topology evidence="1">Multi-pass membrane protein</topology>
    </subcellularLocation>
</comment>
<protein>
    <recommendedName>
        <fullName evidence="6">Protein DETOXIFICATION</fullName>
    </recommendedName>
    <alternativeName>
        <fullName evidence="6">Multidrug and toxic compound extrusion protein</fullName>
    </alternativeName>
</protein>
<evidence type="ECO:0000256" key="2">
    <source>
        <dbReference type="ARBA" id="ARBA00010199"/>
    </source>
</evidence>
<feature type="transmembrane region" description="Helical" evidence="6">
    <location>
        <begin position="338"/>
        <end position="362"/>
    </location>
</feature>
<dbReference type="InterPro" id="IPR045069">
    <property type="entry name" value="MATE_euk"/>
</dbReference>
<dbReference type="Pfam" id="PF01554">
    <property type="entry name" value="MatE"/>
    <property type="match status" value="2"/>
</dbReference>
<dbReference type="PANTHER" id="PTHR11206">
    <property type="entry name" value="MULTIDRUG RESISTANCE PROTEIN"/>
    <property type="match status" value="1"/>
</dbReference>
<feature type="transmembrane region" description="Helical" evidence="6">
    <location>
        <begin position="123"/>
        <end position="144"/>
    </location>
</feature>
<dbReference type="EMBL" id="JBGMDY010000001">
    <property type="protein sequence ID" value="KAL2347425.1"/>
    <property type="molecule type" value="Genomic_DNA"/>
</dbReference>
<organism evidence="7 8">
    <name type="scientific">Flemingia macrophylla</name>
    <dbReference type="NCBI Taxonomy" id="520843"/>
    <lineage>
        <taxon>Eukaryota</taxon>
        <taxon>Viridiplantae</taxon>
        <taxon>Streptophyta</taxon>
        <taxon>Embryophyta</taxon>
        <taxon>Tracheophyta</taxon>
        <taxon>Spermatophyta</taxon>
        <taxon>Magnoliopsida</taxon>
        <taxon>eudicotyledons</taxon>
        <taxon>Gunneridae</taxon>
        <taxon>Pentapetalae</taxon>
        <taxon>rosids</taxon>
        <taxon>fabids</taxon>
        <taxon>Fabales</taxon>
        <taxon>Fabaceae</taxon>
        <taxon>Papilionoideae</taxon>
        <taxon>50 kb inversion clade</taxon>
        <taxon>NPAAA clade</taxon>
        <taxon>indigoferoid/millettioid clade</taxon>
        <taxon>Phaseoleae</taxon>
        <taxon>Flemingia</taxon>
    </lineage>
</organism>
<accession>A0ABD1NH32</accession>
<dbReference type="NCBIfam" id="TIGR00797">
    <property type="entry name" value="matE"/>
    <property type="match status" value="1"/>
</dbReference>
<evidence type="ECO:0000256" key="4">
    <source>
        <dbReference type="ARBA" id="ARBA00022989"/>
    </source>
</evidence>
<evidence type="ECO:0000256" key="3">
    <source>
        <dbReference type="ARBA" id="ARBA00022692"/>
    </source>
</evidence>
<name>A0ABD1NH32_9FABA</name>
<feature type="transmembrane region" description="Helical" evidence="6">
    <location>
        <begin position="41"/>
        <end position="62"/>
    </location>
</feature>
<comment type="similarity">
    <text evidence="2 6">Belongs to the multi antimicrobial extrusion (MATE) (TC 2.A.66.1) family.</text>
</comment>
<feature type="transmembrane region" description="Helical" evidence="6">
    <location>
        <begin position="156"/>
        <end position="177"/>
    </location>
</feature>
<keyword evidence="5 6" id="KW-0472">Membrane</keyword>
<evidence type="ECO:0000313" key="8">
    <source>
        <dbReference type="Proteomes" id="UP001603857"/>
    </source>
</evidence>
<dbReference type="AlphaFoldDB" id="A0ABD1NH32"/>
<comment type="caution">
    <text evidence="7">The sequence shown here is derived from an EMBL/GenBank/DDBJ whole genome shotgun (WGS) entry which is preliminary data.</text>
</comment>
<feature type="transmembrane region" description="Helical" evidence="6">
    <location>
        <begin position="216"/>
        <end position="240"/>
    </location>
</feature>
<feature type="transmembrane region" description="Helical" evidence="6">
    <location>
        <begin position="382"/>
        <end position="404"/>
    </location>
</feature>
<dbReference type="InterPro" id="IPR002528">
    <property type="entry name" value="MATE_fam"/>
</dbReference>
<keyword evidence="3 6" id="KW-0812">Transmembrane</keyword>